<dbReference type="InterPro" id="IPR059075">
    <property type="entry name" value="TPR_TTI1_2nd_yeast"/>
</dbReference>
<organism evidence="5 6">
    <name type="scientific">Tetrapisispora phaffii (strain ATCC 24235 / CBS 4417 / NBRC 1672 / NRRL Y-8282 / UCD 70-5)</name>
    <name type="common">Yeast</name>
    <name type="synonym">Fabospora phaffii</name>
    <dbReference type="NCBI Taxonomy" id="1071381"/>
    <lineage>
        <taxon>Eukaryota</taxon>
        <taxon>Fungi</taxon>
        <taxon>Dikarya</taxon>
        <taxon>Ascomycota</taxon>
        <taxon>Saccharomycotina</taxon>
        <taxon>Saccharomycetes</taxon>
        <taxon>Saccharomycetales</taxon>
        <taxon>Saccharomycetaceae</taxon>
        <taxon>Tetrapisispora</taxon>
    </lineage>
</organism>
<accession>G8BWB9</accession>
<dbReference type="GO" id="GO:0005737">
    <property type="term" value="C:cytoplasm"/>
    <property type="evidence" value="ECO:0007669"/>
    <property type="project" value="TreeGrafter"/>
</dbReference>
<gene>
    <name evidence="5" type="primary">TPHA0G03570</name>
    <name evidence="5" type="ordered locus">TPHA_0G03570</name>
</gene>
<dbReference type="InterPro" id="IPR016441">
    <property type="entry name" value="Tti1"/>
</dbReference>
<dbReference type="EMBL" id="HE612862">
    <property type="protein sequence ID" value="CCE64197.1"/>
    <property type="molecule type" value="Genomic_DNA"/>
</dbReference>
<evidence type="ECO:0000259" key="2">
    <source>
        <dbReference type="Pfam" id="PF24173"/>
    </source>
</evidence>
<dbReference type="STRING" id="1071381.G8BWB9"/>
<dbReference type="PIRSF" id="PIRSF005250">
    <property type="entry name" value="UCP005250"/>
    <property type="match status" value="1"/>
</dbReference>
<proteinExistence type="predicted"/>
<feature type="compositionally biased region" description="Acidic residues" evidence="1">
    <location>
        <begin position="812"/>
        <end position="828"/>
    </location>
</feature>
<name>G8BWB9_TETPH</name>
<dbReference type="Pfam" id="PF21547">
    <property type="entry name" value="TTI1"/>
    <property type="match status" value="1"/>
</dbReference>
<evidence type="ECO:0000313" key="6">
    <source>
        <dbReference type="Proteomes" id="UP000005666"/>
    </source>
</evidence>
<dbReference type="eggNOG" id="KOG4524">
    <property type="taxonomic scope" value="Eukaryota"/>
</dbReference>
<dbReference type="SUPFAM" id="SSF48371">
    <property type="entry name" value="ARM repeat"/>
    <property type="match status" value="1"/>
</dbReference>
<evidence type="ECO:0000259" key="4">
    <source>
        <dbReference type="Pfam" id="PF26245"/>
    </source>
</evidence>
<feature type="domain" description="TTI1 C-terminal TPR" evidence="3">
    <location>
        <begin position="798"/>
        <end position="943"/>
    </location>
</feature>
<dbReference type="Pfam" id="PF24173">
    <property type="entry name" value="TPR_TTI1_N"/>
    <property type="match status" value="1"/>
</dbReference>
<dbReference type="InterPro" id="IPR057567">
    <property type="entry name" value="TPR_TTI1_C"/>
</dbReference>
<dbReference type="PANTHER" id="PTHR18460:SF3">
    <property type="entry name" value="TELO2-INTERACTING PROTEIN 1 HOMOLOG"/>
    <property type="match status" value="1"/>
</dbReference>
<dbReference type="KEGG" id="tpf:TPHA_0G03570"/>
<reference evidence="5 6" key="1">
    <citation type="journal article" date="2011" name="Proc. Natl. Acad. Sci. U.S.A.">
        <title>Evolutionary erosion of yeast sex chromosomes by mating-type switching accidents.</title>
        <authorList>
            <person name="Gordon J.L."/>
            <person name="Armisen D."/>
            <person name="Proux-Wera E."/>
            <person name="Oheigeartaigh S.S."/>
            <person name="Byrne K.P."/>
            <person name="Wolfe K.H."/>
        </authorList>
    </citation>
    <scope>NUCLEOTIDE SEQUENCE [LARGE SCALE GENOMIC DNA]</scope>
    <source>
        <strain evidence="6">ATCC 24235 / CBS 4417 / NBRC 1672 / NRRL Y-8282 / UCD 70-5</strain>
    </source>
</reference>
<dbReference type="GeneID" id="11535742"/>
<sequence>MSSSNSQAFREIRQLCVAVSKFAFVENKDFVEANSGLIDALRALNSKLNEFEYTDLSPKFADYVFVPIASLLKQLTLGILETEYVLSIITHLLRLCWFETSTFPKDLAKQLFPVLTFLIGKDTKNEALQNMSDHYRSISLKTLHQFFNSLKNQRDYCNTFFTIENKEILPSLGHSITIILDILKLSENNPESQLIALDSLNILFKDIIADGEVLSFVLPGNLSVFASILAKPGMTINYNIIISTLKVMRLLLVLVYDDYSLKVEKYETGSLEKITELIDDDLSISPEELFENQSIVINEDKLKERKVHRTTNWLHATSSQVKRFLNSFLPKLVKRKNESINKELDFFASDLLLNCRLSLSVCASELISVLLDIRSSNLLTLGIDMTLLTKIVEEKISKITEIVKFEKLQELKSLEYGLLVLDQTEDVTYLISRAIDALIDVLDDNEIQYRMRREDIKIVEKNNIISLNNMTFNNLVSTETTLLPSLSKEVEFNLSAILTGFGSMLSKNNSLIEEVERIFDTSNNRGTLALWVATNLSSNMENCDTNSDLNLFLDFKDSNEKVGSSEAKFTILEQSYELNRKIAMEIENNGLNKKTENDMCIILNSITVVSNSMKGDFESELIDYLYIVIDSLASSSSLVRERAQICATVLADNLYGGSVTDLIVTNVDYLVESISSRLNLGMTQRVSTILMVICNLSGYKIITNFTDVIETIFKLLEYYHGYSDLCLQFFQLFEVITLEMKKEYLNSNLENHKLSNEHLVTGAYAPWGISSVQQILYVLDKDTDPLKEEEFDGLDEPKNFQEYFDSKLREADSDDELSEGEENIEEELKDGGKNENPEDDAEKWISPIPRDSYRILLKIIGYSDRLLTHPSKPLKIQVLSVIKLIVPMLDTQHDSLLPQVAKIWDVLIACVLDSDFSITQAACECVKVIITHSKDFITKRFIELWTTLKDKSTLLRSLYLSRIQGSDSSTKLNEHPSIEVVLHQKFPPVTRRALISLSEMLIEGICITEMVLLDSTLIEMVYCCIQVIPKESISSRSLVLGDAVWTIVNKY</sequence>
<evidence type="ECO:0000256" key="1">
    <source>
        <dbReference type="SAM" id="MobiDB-lite"/>
    </source>
</evidence>
<protein>
    <submittedName>
        <fullName evidence="5">Uncharacterized protein</fullName>
    </submittedName>
</protein>
<dbReference type="InterPro" id="IPR052587">
    <property type="entry name" value="TELO2-interacting_protein_1"/>
</dbReference>
<dbReference type="Pfam" id="PF24181">
    <property type="entry name" value="TPR_TTI1_C"/>
    <property type="match status" value="1"/>
</dbReference>
<dbReference type="OrthoDB" id="6781668at2759"/>
<dbReference type="Pfam" id="PF26245">
    <property type="entry name" value="TPR_TTI1_2nd_yeast"/>
    <property type="match status" value="1"/>
</dbReference>
<dbReference type="InterPro" id="IPR016024">
    <property type="entry name" value="ARM-type_fold"/>
</dbReference>
<feature type="region of interest" description="Disordered" evidence="1">
    <location>
        <begin position="811"/>
        <end position="843"/>
    </location>
</feature>
<dbReference type="AlphaFoldDB" id="G8BWB9"/>
<feature type="domain" description="TEL2-interacting protein 1 second TPR" evidence="4">
    <location>
        <begin position="386"/>
        <end position="623"/>
    </location>
</feature>
<evidence type="ECO:0000259" key="3">
    <source>
        <dbReference type="Pfam" id="PF24181"/>
    </source>
</evidence>
<dbReference type="InterPro" id="IPR049362">
    <property type="entry name" value="TTI1_rpt"/>
</dbReference>
<dbReference type="RefSeq" id="XP_003686631.1">
    <property type="nucleotide sequence ID" value="XM_003686583.1"/>
</dbReference>
<dbReference type="HOGENOM" id="CLU_005544_0_0_1"/>
<dbReference type="GO" id="GO:0110078">
    <property type="term" value="C:TTT Hsp90 cochaperone complex"/>
    <property type="evidence" value="ECO:0007669"/>
    <property type="project" value="EnsemblFungi"/>
</dbReference>
<dbReference type="OMA" id="PHPKKPW"/>
<keyword evidence="6" id="KW-1185">Reference proteome</keyword>
<evidence type="ECO:0000313" key="5">
    <source>
        <dbReference type="EMBL" id="CCE64197.1"/>
    </source>
</evidence>
<dbReference type="InterPro" id="IPR057566">
    <property type="entry name" value="TPR_TTI1_N"/>
</dbReference>
<feature type="domain" description="TTI1 N-terminal TPR" evidence="2">
    <location>
        <begin position="9"/>
        <end position="371"/>
    </location>
</feature>
<dbReference type="Proteomes" id="UP000005666">
    <property type="component" value="Chromosome 7"/>
</dbReference>
<dbReference type="PANTHER" id="PTHR18460">
    <property type="entry name" value="TEL2 INTERACTING PROTEIN 1 TTI1 FAMILY MEMBER"/>
    <property type="match status" value="1"/>
</dbReference>